<comment type="caution">
    <text evidence="12">The sequence shown here is derived from an EMBL/GenBank/DDBJ whole genome shotgun (WGS) entry which is preliminary data.</text>
</comment>
<dbReference type="GO" id="GO:0005794">
    <property type="term" value="C:Golgi apparatus"/>
    <property type="evidence" value="ECO:0007669"/>
    <property type="project" value="TreeGrafter"/>
</dbReference>
<dbReference type="GO" id="GO:0016020">
    <property type="term" value="C:membrane"/>
    <property type="evidence" value="ECO:0007669"/>
    <property type="project" value="UniProtKB-SubCell"/>
</dbReference>
<dbReference type="InterPro" id="IPR022751">
    <property type="entry name" value="Alpha_mannosyltransferase"/>
</dbReference>
<reference evidence="12 13" key="1">
    <citation type="submission" date="2016-07" db="EMBL/GenBank/DDBJ databases">
        <title>Pervasive Adenine N6-methylation of Active Genes in Fungi.</title>
        <authorList>
            <consortium name="DOE Joint Genome Institute"/>
            <person name="Mondo S.J."/>
            <person name="Dannebaum R.O."/>
            <person name="Kuo R.C."/>
            <person name="Labutti K."/>
            <person name="Haridas S."/>
            <person name="Kuo A."/>
            <person name="Salamov A."/>
            <person name="Ahrendt S.R."/>
            <person name="Lipzen A."/>
            <person name="Sullivan W."/>
            <person name="Andreopoulos W.B."/>
            <person name="Clum A."/>
            <person name="Lindquist E."/>
            <person name="Daum C."/>
            <person name="Ramamoorthy G.K."/>
            <person name="Gryganskyi A."/>
            <person name="Culley D."/>
            <person name="Magnuson J.K."/>
            <person name="James T.Y."/>
            <person name="O'Malley M.A."/>
            <person name="Stajich J.E."/>
            <person name="Spatafora J.W."/>
            <person name="Visel A."/>
            <person name="Grigoriev I.V."/>
        </authorList>
    </citation>
    <scope>NUCLEOTIDE SEQUENCE [LARGE SCALE GENOMIC DNA]</scope>
    <source>
        <strain evidence="12 13">NRRL 2496</strain>
    </source>
</reference>
<evidence type="ECO:0000256" key="9">
    <source>
        <dbReference type="ARBA" id="ARBA00023180"/>
    </source>
</evidence>
<dbReference type="GO" id="GO:0006493">
    <property type="term" value="P:protein O-linked glycosylation"/>
    <property type="evidence" value="ECO:0007669"/>
    <property type="project" value="TreeGrafter"/>
</dbReference>
<protein>
    <submittedName>
        <fullName evidence="12">Mannosyltransferase putative-domain-containing protein</fullName>
    </submittedName>
</protein>
<comment type="subcellular location">
    <subcellularLocation>
        <location evidence="1">Membrane</location>
        <topology evidence="1">Single-pass type II membrane protein</topology>
    </subcellularLocation>
</comment>
<keyword evidence="7 11" id="KW-1133">Transmembrane helix</keyword>
<comment type="similarity">
    <text evidence="2">Belongs to the MNN1/MNT family.</text>
</comment>
<gene>
    <name evidence="12" type="ORF">BCR43DRAFT_488021</name>
</gene>
<evidence type="ECO:0000256" key="1">
    <source>
        <dbReference type="ARBA" id="ARBA00004606"/>
    </source>
</evidence>
<organism evidence="12 13">
    <name type="scientific">Syncephalastrum racemosum</name>
    <name type="common">Filamentous fungus</name>
    <dbReference type="NCBI Taxonomy" id="13706"/>
    <lineage>
        <taxon>Eukaryota</taxon>
        <taxon>Fungi</taxon>
        <taxon>Fungi incertae sedis</taxon>
        <taxon>Mucoromycota</taxon>
        <taxon>Mucoromycotina</taxon>
        <taxon>Mucoromycetes</taxon>
        <taxon>Mucorales</taxon>
        <taxon>Syncephalastraceae</taxon>
        <taxon>Syncephalastrum</taxon>
    </lineage>
</organism>
<evidence type="ECO:0000313" key="13">
    <source>
        <dbReference type="Proteomes" id="UP000242180"/>
    </source>
</evidence>
<dbReference type="STRING" id="13706.A0A1X2HI45"/>
<evidence type="ECO:0000256" key="5">
    <source>
        <dbReference type="ARBA" id="ARBA00022692"/>
    </source>
</evidence>
<dbReference type="OrthoDB" id="430354at2759"/>
<accession>A0A1X2HI45</accession>
<dbReference type="PANTHER" id="PTHR31392:SF1">
    <property type="entry name" value="ALPHA-1,3-MANNOSYLTRANSFERASE MNN1-RELATED"/>
    <property type="match status" value="1"/>
</dbReference>
<evidence type="ECO:0000256" key="6">
    <source>
        <dbReference type="ARBA" id="ARBA00022968"/>
    </source>
</evidence>
<sequence>MHARQRSRLVRAIPFILLVIVTFLLYSFQITPAFHSKKDAQRIQAEEEVKIQLQQKILEEQKHREKLQFIHEHRSVLEPVVTASDEGMKHLAFTHDIAVPVPVKPWTDDDKAMLRTALGQSIQADLLTYPENVPDFKYMTFQQRVFKALFQYFDPLIAAGDIDVTTHPDHKESWDLFVRLERTLYPWLKPNWNTAFDINKSSQGRGIVICIGNHQFQYAATTIRAIREVLKSELPIEVFYIRENDLTPERRRYLETEFVNVKTRAVVDSVNDDYTRFGGWALKPYSILASSFSEVLLMDADAFFFKAPEILFDDAGYRKTGALFFYDRTLFANWRVGRDWLSSFLPTYSSIVEKTRWWKYTSAHEQESGVVVINKRRSLLGLLAICKMNDHRERDLVTYKHVHGDKESFWIGFEMMQTPYAFLRSYGAVIGGLGDGGAEDTVCGNQLHLGVDKQPLWWNGGLLRDKNKWPGRYLTFTHYAEGEDWHFETSCINEKDRIRTISDEQHSLAMRYIDLDKKRAVDEEMINNGTWKPASKSPSHDEPASSNDDNSKKTTS</sequence>
<keyword evidence="9" id="KW-0325">Glycoprotein</keyword>
<dbReference type="AlphaFoldDB" id="A0A1X2HI45"/>
<evidence type="ECO:0000256" key="10">
    <source>
        <dbReference type="SAM" id="MobiDB-lite"/>
    </source>
</evidence>
<feature type="region of interest" description="Disordered" evidence="10">
    <location>
        <begin position="526"/>
        <end position="556"/>
    </location>
</feature>
<dbReference type="PANTHER" id="PTHR31392">
    <property type="entry name" value="ALPHA-1,3-MANNOSYLTRANSFERASE MNN1-RELATED"/>
    <property type="match status" value="1"/>
</dbReference>
<evidence type="ECO:0000256" key="2">
    <source>
        <dbReference type="ARBA" id="ARBA00009105"/>
    </source>
</evidence>
<evidence type="ECO:0000313" key="12">
    <source>
        <dbReference type="EMBL" id="ORY98709.1"/>
    </source>
</evidence>
<dbReference type="EMBL" id="MCGN01000003">
    <property type="protein sequence ID" value="ORY98709.1"/>
    <property type="molecule type" value="Genomic_DNA"/>
</dbReference>
<dbReference type="InParanoid" id="A0A1X2HI45"/>
<dbReference type="Proteomes" id="UP000242180">
    <property type="component" value="Unassembled WGS sequence"/>
</dbReference>
<keyword evidence="3 12" id="KW-0328">Glycosyltransferase</keyword>
<proteinExistence type="inferred from homology"/>
<name>A0A1X2HI45_SYNRA</name>
<evidence type="ECO:0000256" key="3">
    <source>
        <dbReference type="ARBA" id="ARBA00022676"/>
    </source>
</evidence>
<feature type="transmembrane region" description="Helical" evidence="11">
    <location>
        <begin position="12"/>
        <end position="28"/>
    </location>
</feature>
<evidence type="ECO:0000256" key="7">
    <source>
        <dbReference type="ARBA" id="ARBA00022989"/>
    </source>
</evidence>
<keyword evidence="5 11" id="KW-0812">Transmembrane</keyword>
<keyword evidence="13" id="KW-1185">Reference proteome</keyword>
<evidence type="ECO:0000256" key="11">
    <source>
        <dbReference type="SAM" id="Phobius"/>
    </source>
</evidence>
<keyword evidence="6" id="KW-0735">Signal-anchor</keyword>
<keyword evidence="4 12" id="KW-0808">Transferase</keyword>
<dbReference type="InterPro" id="IPR029044">
    <property type="entry name" value="Nucleotide-diphossugar_trans"/>
</dbReference>
<dbReference type="SUPFAM" id="SSF53448">
    <property type="entry name" value="Nucleotide-diphospho-sugar transferases"/>
    <property type="match status" value="1"/>
</dbReference>
<keyword evidence="8 11" id="KW-0472">Membrane</keyword>
<feature type="compositionally biased region" description="Basic and acidic residues" evidence="10">
    <location>
        <begin position="538"/>
        <end position="556"/>
    </location>
</feature>
<dbReference type="GO" id="GO:0000033">
    <property type="term" value="F:alpha-1,3-mannosyltransferase activity"/>
    <property type="evidence" value="ECO:0007669"/>
    <property type="project" value="TreeGrafter"/>
</dbReference>
<evidence type="ECO:0000256" key="8">
    <source>
        <dbReference type="ARBA" id="ARBA00023136"/>
    </source>
</evidence>
<dbReference type="OMA" id="EVFYIRE"/>
<dbReference type="Pfam" id="PF11051">
    <property type="entry name" value="Mannosyl_trans3"/>
    <property type="match status" value="2"/>
</dbReference>
<evidence type="ECO:0000256" key="4">
    <source>
        <dbReference type="ARBA" id="ARBA00022679"/>
    </source>
</evidence>